<name>A0A1A3KFN1_MYCAS</name>
<dbReference type="AlphaFoldDB" id="A0A1A3KFN1"/>
<dbReference type="PANTHER" id="PTHR30055">
    <property type="entry name" value="HTH-TYPE TRANSCRIPTIONAL REGULATOR RUTR"/>
    <property type="match status" value="1"/>
</dbReference>
<dbReference type="GO" id="GO:0003700">
    <property type="term" value="F:DNA-binding transcription factor activity"/>
    <property type="evidence" value="ECO:0007669"/>
    <property type="project" value="TreeGrafter"/>
</dbReference>
<protein>
    <submittedName>
        <fullName evidence="4">Transcriptional regulator</fullName>
    </submittedName>
</protein>
<dbReference type="PROSITE" id="PS50977">
    <property type="entry name" value="HTH_TETR_2"/>
    <property type="match status" value="1"/>
</dbReference>
<evidence type="ECO:0000313" key="4">
    <source>
        <dbReference type="EMBL" id="OBJ83825.1"/>
    </source>
</evidence>
<dbReference type="PANTHER" id="PTHR30055:SF226">
    <property type="entry name" value="HTH-TYPE TRANSCRIPTIONAL REGULATOR PKSA"/>
    <property type="match status" value="1"/>
</dbReference>
<organism evidence="4 5">
    <name type="scientific">Mycobacterium asiaticum</name>
    <dbReference type="NCBI Taxonomy" id="1790"/>
    <lineage>
        <taxon>Bacteria</taxon>
        <taxon>Bacillati</taxon>
        <taxon>Actinomycetota</taxon>
        <taxon>Actinomycetes</taxon>
        <taxon>Mycobacteriales</taxon>
        <taxon>Mycobacteriaceae</taxon>
        <taxon>Mycobacterium</taxon>
    </lineage>
</organism>
<dbReference type="InterPro" id="IPR009057">
    <property type="entry name" value="Homeodomain-like_sf"/>
</dbReference>
<dbReference type="GeneID" id="61211640"/>
<evidence type="ECO:0000256" key="2">
    <source>
        <dbReference type="PROSITE-ProRule" id="PRU00335"/>
    </source>
</evidence>
<dbReference type="RefSeq" id="WP_036356312.1">
    <property type="nucleotide sequence ID" value="NZ_LZLM01000090.1"/>
</dbReference>
<dbReference type="Proteomes" id="UP000093925">
    <property type="component" value="Unassembled WGS sequence"/>
</dbReference>
<evidence type="ECO:0000313" key="5">
    <source>
        <dbReference type="Proteomes" id="UP000093925"/>
    </source>
</evidence>
<dbReference type="Pfam" id="PF00440">
    <property type="entry name" value="TetR_N"/>
    <property type="match status" value="1"/>
</dbReference>
<dbReference type="GO" id="GO:0000976">
    <property type="term" value="F:transcription cis-regulatory region binding"/>
    <property type="evidence" value="ECO:0007669"/>
    <property type="project" value="TreeGrafter"/>
</dbReference>
<dbReference type="Gene3D" id="1.10.357.10">
    <property type="entry name" value="Tetracycline Repressor, domain 2"/>
    <property type="match status" value="1"/>
</dbReference>
<dbReference type="InterPro" id="IPR050109">
    <property type="entry name" value="HTH-type_TetR-like_transc_reg"/>
</dbReference>
<evidence type="ECO:0000256" key="1">
    <source>
        <dbReference type="ARBA" id="ARBA00023125"/>
    </source>
</evidence>
<sequence length="221" mass="23239">MSEVPQRSYGGQSAEQRRLQRRGRLIDAALDVMAGEEWRAVTVDKLCAAAGLNKRYFYENFDGLDAVAAAAVDEIAGEVGAATLAAAVGAAAGPIEEQARAAVQAVVQTLISDPRRARALLGGTATSPALHEHRNNVMRGLTTILVAHARTIHGVELESDPLAQVAPAFIIGGTAQAILSFVDGKTDVSLDDLVQSLTTLWLVTGNGAADVARARFNGERK</sequence>
<dbReference type="InterPro" id="IPR001647">
    <property type="entry name" value="HTH_TetR"/>
</dbReference>
<gene>
    <name evidence="4" type="ORF">A5640_17570</name>
</gene>
<feature type="domain" description="HTH tetR-type" evidence="3">
    <location>
        <begin position="19"/>
        <end position="79"/>
    </location>
</feature>
<proteinExistence type="predicted"/>
<feature type="DNA-binding region" description="H-T-H motif" evidence="2">
    <location>
        <begin position="42"/>
        <end position="61"/>
    </location>
</feature>
<comment type="caution">
    <text evidence="4">The sequence shown here is derived from an EMBL/GenBank/DDBJ whole genome shotgun (WGS) entry which is preliminary data.</text>
</comment>
<evidence type="ECO:0000259" key="3">
    <source>
        <dbReference type="PROSITE" id="PS50977"/>
    </source>
</evidence>
<keyword evidence="1 2" id="KW-0238">DNA-binding</keyword>
<reference evidence="4 5" key="1">
    <citation type="submission" date="2016-06" db="EMBL/GenBank/DDBJ databases">
        <authorList>
            <person name="Kjaerup R.B."/>
            <person name="Dalgaard T.S."/>
            <person name="Juul-Madsen H.R."/>
        </authorList>
    </citation>
    <scope>NUCLEOTIDE SEQUENCE [LARGE SCALE GENOMIC DNA]</scope>
    <source>
        <strain evidence="4 5">1276495.2</strain>
    </source>
</reference>
<accession>A0A1A3KFN1</accession>
<dbReference type="SUPFAM" id="SSF46689">
    <property type="entry name" value="Homeodomain-like"/>
    <property type="match status" value="1"/>
</dbReference>
<dbReference type="EMBL" id="LZLM01000090">
    <property type="protein sequence ID" value="OBJ83825.1"/>
    <property type="molecule type" value="Genomic_DNA"/>
</dbReference>